<evidence type="ECO:0000313" key="4">
    <source>
        <dbReference type="Proteomes" id="UP001145742"/>
    </source>
</evidence>
<dbReference type="EMBL" id="WHWB01032092">
    <property type="protein sequence ID" value="KAJ7427033.1"/>
    <property type="molecule type" value="Genomic_DNA"/>
</dbReference>
<name>A0ABQ9DWX7_9PASS</name>
<gene>
    <name evidence="3" type="primary">CCDC157</name>
    <name evidence="3" type="ORF">WISP_10148</name>
</gene>
<feature type="region of interest" description="Disordered" evidence="2">
    <location>
        <begin position="147"/>
        <end position="184"/>
    </location>
</feature>
<dbReference type="InterPro" id="IPR029681">
    <property type="entry name" value="CCDC157"/>
</dbReference>
<evidence type="ECO:0000256" key="2">
    <source>
        <dbReference type="SAM" id="MobiDB-lite"/>
    </source>
</evidence>
<feature type="compositionally biased region" description="Basic residues" evidence="2">
    <location>
        <begin position="307"/>
        <end position="317"/>
    </location>
</feature>
<reference evidence="3" key="1">
    <citation type="submission" date="2019-10" db="EMBL/GenBank/DDBJ databases">
        <authorList>
            <person name="Soares A.E.R."/>
            <person name="Aleixo A."/>
            <person name="Schneider P."/>
            <person name="Miyaki C.Y."/>
            <person name="Schneider M.P."/>
            <person name="Mello C."/>
            <person name="Vasconcelos A.T.R."/>
        </authorList>
    </citation>
    <scope>NUCLEOTIDE SEQUENCE</scope>
    <source>
        <tissue evidence="3">Muscle</tissue>
    </source>
</reference>
<dbReference type="PANTHER" id="PTHR43696">
    <property type="entry name" value="COILED-COIL DOMAIN-CONTAINING PROTEIN 157"/>
    <property type="match status" value="1"/>
</dbReference>
<accession>A0ABQ9DWX7</accession>
<evidence type="ECO:0000256" key="1">
    <source>
        <dbReference type="SAM" id="Coils"/>
    </source>
</evidence>
<evidence type="ECO:0000313" key="3">
    <source>
        <dbReference type="EMBL" id="KAJ7427033.1"/>
    </source>
</evidence>
<dbReference type="Proteomes" id="UP001145742">
    <property type="component" value="Unassembled WGS sequence"/>
</dbReference>
<sequence length="606" mass="67992">MAHLLGHRGCMESLRADLLDLQAAIADVSSRAGAVRFPSWKFPDKVSCDLDMSLLLQRYRHSESEPEFSQHSHVVLLELLIDRLLLLLQSFTGYAETALGGRAVPPARGTGPSMSAGLTARRFWSTMLRLGTLCQQLQHQDKDCRKEIPTQQSPPHLPGSLDSSQARAGPGLAQGTRSVPTQTPGCPLGSCDTCSSAQASLREVGRAITSLCQSQNIPSALSKFQEVLEDSTGRRSLSAMDVSYWASEQSRDLSRINKHLQELLEQVNPVKAELEEMRKQKEELRKQVEDISQKLQAEKETREQQQRKAKQSLKAKHKEHLEAVARLEQDKGDLQRGAALLEERLSTLKEELEAKQAAVQELELTKTTLLEELRTTMVAQSQVLELEEKVQMLTGQRDSLDQELSATSTELEKEKARVESVLLHEESLQAKQRVLLQHLDRLDQEREELQARLGEAEEGRAQLAEQLEQSREQSGKQLRAQQELLDTLKQEKLALEQSILELQANSSQLKEQAQELRNRERLLVFFPELHVPTETRFESSGNLTEDMENQLQANSIRMEVLEQENARLRAVLAKVKAAAQQGVLKLIPQAQLGSQLHGKASRQDTG</sequence>
<protein>
    <submittedName>
        <fullName evidence="3">Coiled-coil domain-containing protein 157</fullName>
    </submittedName>
</protein>
<dbReference type="PANTHER" id="PTHR43696:SF9">
    <property type="entry name" value="COILED-COIL DOMAIN-CONTAINING PROTEIN 157"/>
    <property type="match status" value="1"/>
</dbReference>
<organism evidence="3 4">
    <name type="scientific">Willisornis vidua</name>
    <name type="common">Xingu scale-backed antbird</name>
    <dbReference type="NCBI Taxonomy" id="1566151"/>
    <lineage>
        <taxon>Eukaryota</taxon>
        <taxon>Metazoa</taxon>
        <taxon>Chordata</taxon>
        <taxon>Craniata</taxon>
        <taxon>Vertebrata</taxon>
        <taxon>Euteleostomi</taxon>
        <taxon>Archelosauria</taxon>
        <taxon>Archosauria</taxon>
        <taxon>Dinosauria</taxon>
        <taxon>Saurischia</taxon>
        <taxon>Theropoda</taxon>
        <taxon>Coelurosauria</taxon>
        <taxon>Aves</taxon>
        <taxon>Neognathae</taxon>
        <taxon>Neoaves</taxon>
        <taxon>Telluraves</taxon>
        <taxon>Australaves</taxon>
        <taxon>Passeriformes</taxon>
        <taxon>Thamnophilidae</taxon>
        <taxon>Willisornis</taxon>
    </lineage>
</organism>
<feature type="region of interest" description="Disordered" evidence="2">
    <location>
        <begin position="456"/>
        <end position="475"/>
    </location>
</feature>
<feature type="coiled-coil region" evidence="1">
    <location>
        <begin position="544"/>
        <end position="581"/>
    </location>
</feature>
<proteinExistence type="predicted"/>
<feature type="region of interest" description="Disordered" evidence="2">
    <location>
        <begin position="296"/>
        <end position="317"/>
    </location>
</feature>
<comment type="caution">
    <text evidence="3">The sequence shown here is derived from an EMBL/GenBank/DDBJ whole genome shotgun (WGS) entry which is preliminary data.</text>
</comment>
<keyword evidence="4" id="KW-1185">Reference proteome</keyword>
<feature type="compositionally biased region" description="Polar residues" evidence="2">
    <location>
        <begin position="175"/>
        <end position="184"/>
    </location>
</feature>
<keyword evidence="1" id="KW-0175">Coiled coil</keyword>
<feature type="compositionally biased region" description="Basic and acidic residues" evidence="2">
    <location>
        <begin position="296"/>
        <end position="306"/>
    </location>
</feature>